<keyword evidence="2" id="KW-1185">Reference proteome</keyword>
<proteinExistence type="predicted"/>
<reference evidence="2" key="1">
    <citation type="journal article" date="2019" name="Int. J. Syst. Evol. Microbiol.">
        <title>The Global Catalogue of Microorganisms (GCM) 10K type strain sequencing project: providing services to taxonomists for standard genome sequencing and annotation.</title>
        <authorList>
            <consortium name="The Broad Institute Genomics Platform"/>
            <consortium name="The Broad Institute Genome Sequencing Center for Infectious Disease"/>
            <person name="Wu L."/>
            <person name="Ma J."/>
        </authorList>
    </citation>
    <scope>NUCLEOTIDE SEQUENCE [LARGE SCALE GENOMIC DNA]</scope>
    <source>
        <strain evidence="2">JCM 3399</strain>
    </source>
</reference>
<comment type="caution">
    <text evidence="1">The sequence shown here is derived from an EMBL/GenBank/DDBJ whole genome shotgun (WGS) entry which is preliminary data.</text>
</comment>
<accession>A0ABQ2UYV5</accession>
<dbReference type="Proteomes" id="UP000654471">
    <property type="component" value="Unassembled WGS sequence"/>
</dbReference>
<protein>
    <submittedName>
        <fullName evidence="1">Uncharacterized protein</fullName>
    </submittedName>
</protein>
<dbReference type="EMBL" id="BMRP01000008">
    <property type="protein sequence ID" value="GGU60861.1"/>
    <property type="molecule type" value="Genomic_DNA"/>
</dbReference>
<sequence length="170" mass="18288">MAAVPTRSLLPVATADRPGPLAGRAAPGPVIALPPAFEAFYALHFERYLGYTLAHVDEPAASRALGEAVGEVVIRWADIVRRPNPAAYAWTLFRTRIRTRGTTRVRSSRPAGPNSRHTSLGYDVFVLHEVLGYTVEEAAEVMGEEVSRVRCVLAAGRRVAASAGRALPTS</sequence>
<gene>
    <name evidence="1" type="ORF">GCM10010211_27150</name>
</gene>
<dbReference type="RefSeq" id="WP_189299733.1">
    <property type="nucleotide sequence ID" value="NZ_BMRP01000008.1"/>
</dbReference>
<evidence type="ECO:0000313" key="2">
    <source>
        <dbReference type="Proteomes" id="UP000654471"/>
    </source>
</evidence>
<organism evidence="1 2">
    <name type="scientific">Streptomyces albospinus</name>
    <dbReference type="NCBI Taxonomy" id="285515"/>
    <lineage>
        <taxon>Bacteria</taxon>
        <taxon>Bacillati</taxon>
        <taxon>Actinomycetota</taxon>
        <taxon>Actinomycetes</taxon>
        <taxon>Kitasatosporales</taxon>
        <taxon>Streptomycetaceae</taxon>
        <taxon>Streptomyces</taxon>
    </lineage>
</organism>
<name>A0ABQ2UYV5_9ACTN</name>
<evidence type="ECO:0000313" key="1">
    <source>
        <dbReference type="EMBL" id="GGU60861.1"/>
    </source>
</evidence>